<proteinExistence type="predicted"/>
<protein>
    <submittedName>
        <fullName evidence="2">Uncharacterized protein</fullName>
    </submittedName>
</protein>
<sequence>MTIKLYGRILAQKSIGLQFQLHYSGGIFYNPAHGRTMKNKTARKYANFLMGIILTAIATSSIPLFEVEPGCSASQEQTVVKWKDMYWFPCKYSWNGFCIWPIRRKHVTYKVTVNEGTALHDENGRPVAIADGKIRQWSVYDSTGWNDLENNPVEKNRYPDYERIAENEFVVLVETRYRLFHDVESTLRICTRKL</sequence>
<reference evidence="2" key="1">
    <citation type="submission" date="2020-07" db="EMBL/GenBank/DDBJ databases">
        <title>Huge and variable diversity of episymbiotic CPR bacteria and DPANN archaea in groundwater ecosystems.</title>
        <authorList>
            <person name="He C.Y."/>
            <person name="Keren R."/>
            <person name="Whittaker M."/>
            <person name="Farag I.F."/>
            <person name="Doudna J."/>
            <person name="Cate J.H.D."/>
            <person name="Banfield J.F."/>
        </authorList>
    </citation>
    <scope>NUCLEOTIDE SEQUENCE</scope>
    <source>
        <strain evidence="2">NC_groundwater_1664_Pr3_B-0.1um_52_9</strain>
    </source>
</reference>
<feature type="transmembrane region" description="Helical" evidence="1">
    <location>
        <begin position="45"/>
        <end position="65"/>
    </location>
</feature>
<keyword evidence="1" id="KW-0812">Transmembrane</keyword>
<name>A0A9D6Z8B0_9BACT</name>
<organism evidence="2 3">
    <name type="scientific">Desulfomonile tiedjei</name>
    <dbReference type="NCBI Taxonomy" id="2358"/>
    <lineage>
        <taxon>Bacteria</taxon>
        <taxon>Pseudomonadati</taxon>
        <taxon>Thermodesulfobacteriota</taxon>
        <taxon>Desulfomonilia</taxon>
        <taxon>Desulfomonilales</taxon>
        <taxon>Desulfomonilaceae</taxon>
        <taxon>Desulfomonile</taxon>
    </lineage>
</organism>
<evidence type="ECO:0000313" key="2">
    <source>
        <dbReference type="EMBL" id="MBI5251911.1"/>
    </source>
</evidence>
<dbReference type="EMBL" id="JACRDE010000542">
    <property type="protein sequence ID" value="MBI5251911.1"/>
    <property type="molecule type" value="Genomic_DNA"/>
</dbReference>
<comment type="caution">
    <text evidence="2">The sequence shown here is derived from an EMBL/GenBank/DDBJ whole genome shotgun (WGS) entry which is preliminary data.</text>
</comment>
<gene>
    <name evidence="2" type="ORF">HY912_20660</name>
</gene>
<dbReference type="AlphaFoldDB" id="A0A9D6Z8B0"/>
<evidence type="ECO:0000256" key="1">
    <source>
        <dbReference type="SAM" id="Phobius"/>
    </source>
</evidence>
<evidence type="ECO:0000313" key="3">
    <source>
        <dbReference type="Proteomes" id="UP000807825"/>
    </source>
</evidence>
<keyword evidence="1" id="KW-1133">Transmembrane helix</keyword>
<keyword evidence="1" id="KW-0472">Membrane</keyword>
<dbReference type="Proteomes" id="UP000807825">
    <property type="component" value="Unassembled WGS sequence"/>
</dbReference>
<accession>A0A9D6Z8B0</accession>